<evidence type="ECO:0000256" key="1">
    <source>
        <dbReference type="ARBA" id="ARBA00004141"/>
    </source>
</evidence>
<dbReference type="AlphaFoldDB" id="A0AAJ6YGQ7"/>
<keyword evidence="2 6" id="KW-0812">Transmembrane</keyword>
<dbReference type="GO" id="GO:0016247">
    <property type="term" value="F:channel regulator activity"/>
    <property type="evidence" value="ECO:0007669"/>
    <property type="project" value="TreeGrafter"/>
</dbReference>
<feature type="region of interest" description="Disordered" evidence="5">
    <location>
        <begin position="260"/>
        <end position="285"/>
    </location>
</feature>
<reference evidence="8" key="1">
    <citation type="submission" date="2025-08" db="UniProtKB">
        <authorList>
            <consortium name="RefSeq"/>
        </authorList>
    </citation>
    <scope>IDENTIFICATION</scope>
</reference>
<feature type="transmembrane region" description="Helical" evidence="6">
    <location>
        <begin position="16"/>
        <end position="38"/>
    </location>
</feature>
<dbReference type="GO" id="GO:0019226">
    <property type="term" value="P:transmission of nerve impulse"/>
    <property type="evidence" value="ECO:0007669"/>
    <property type="project" value="TreeGrafter"/>
</dbReference>
<name>A0AAJ6YGQ7_9HYME</name>
<evidence type="ECO:0000256" key="5">
    <source>
        <dbReference type="SAM" id="MobiDB-lite"/>
    </source>
</evidence>
<dbReference type="GO" id="GO:0098970">
    <property type="term" value="P:postsynaptic neurotransmitter receptor diffusion trapping"/>
    <property type="evidence" value="ECO:0007669"/>
    <property type="project" value="TreeGrafter"/>
</dbReference>
<organism evidence="7 8">
    <name type="scientific">Ceratosolen solmsi marchali</name>
    <dbReference type="NCBI Taxonomy" id="326594"/>
    <lineage>
        <taxon>Eukaryota</taxon>
        <taxon>Metazoa</taxon>
        <taxon>Ecdysozoa</taxon>
        <taxon>Arthropoda</taxon>
        <taxon>Hexapoda</taxon>
        <taxon>Insecta</taxon>
        <taxon>Pterygota</taxon>
        <taxon>Neoptera</taxon>
        <taxon>Endopterygota</taxon>
        <taxon>Hymenoptera</taxon>
        <taxon>Apocrita</taxon>
        <taxon>Proctotrupomorpha</taxon>
        <taxon>Chalcidoidea</taxon>
        <taxon>Agaonidae</taxon>
        <taxon>Agaoninae</taxon>
        <taxon>Ceratosolen</taxon>
    </lineage>
</organism>
<dbReference type="GeneID" id="105362104"/>
<dbReference type="GO" id="GO:0098839">
    <property type="term" value="C:postsynaptic density membrane"/>
    <property type="evidence" value="ECO:0007669"/>
    <property type="project" value="TreeGrafter"/>
</dbReference>
<keyword evidence="4 6" id="KW-0472">Membrane</keyword>
<feature type="compositionally biased region" description="Low complexity" evidence="5">
    <location>
        <begin position="410"/>
        <end position="422"/>
    </location>
</feature>
<dbReference type="GO" id="GO:0005245">
    <property type="term" value="F:voltage-gated calcium channel activity"/>
    <property type="evidence" value="ECO:0007669"/>
    <property type="project" value="TreeGrafter"/>
</dbReference>
<dbReference type="PANTHER" id="PTHR12107">
    <property type="entry name" value="VOLTAGE-DEPENDENT CALCIUM CHANNEL GAMMA SUBUNIT"/>
    <property type="match status" value="1"/>
</dbReference>
<keyword evidence="7" id="KW-1185">Reference proteome</keyword>
<dbReference type="GO" id="GO:0098943">
    <property type="term" value="P:neurotransmitter receptor transport, postsynaptic endosome to lysosome"/>
    <property type="evidence" value="ECO:0007669"/>
    <property type="project" value="TreeGrafter"/>
</dbReference>
<sequence>MCCTGGSGGGTRMTRCGLFCGMAALAALTAALLGPAWLHTEERLPYLPRQLAGLVSVRFKLGLFRACPKIIKPANLTAHISTPACSTIRYKSLNDVNATELGFQRLEFTPIVVTKMRISTPFQVVAVALILAGTISALIGHCCSDHRTLVACGLFLLGGLSLGGGLIVLASALSEASWDLPQKFSFASSNKSANTSLPQYQYGWCLQLSGLALILSEVAALLTISGYMARFPTVEDMVRVMVPGAERKLREQRGLSSEYLVRSHQKSPGPTPCSGVSQPTKGPPRLADEGTSLLCKSAPDICASNPQSAISYVDKADLSHMLPAYPETKIIEPRFAGAGFPEKTDQNVVDSRLSGFVDKEGLIMDSRMLSESRQNVIAFAEAKEHPNCQEPPARFSDFPPPPPANGMSTEQQQQQQEQQLVQQQPPLAFADKEAHASDSLLDAPYGYESHYNSLAGQTVPITLKHQHHHQHYQANASAQYIYQNFGTIHSGMLRVAEPSVAANCSSQRSMTLQNPKRKSLAGPGHIAQNTFSTLECEKRRRGGGGGGAGSGPGIGEAPLSAGFCAGSAV</sequence>
<dbReference type="InterPro" id="IPR051072">
    <property type="entry name" value="CACNG_subunit"/>
</dbReference>
<keyword evidence="3 6" id="KW-1133">Transmembrane helix</keyword>
<evidence type="ECO:0000256" key="6">
    <source>
        <dbReference type="SAM" id="Phobius"/>
    </source>
</evidence>
<feature type="region of interest" description="Disordered" evidence="5">
    <location>
        <begin position="530"/>
        <end position="553"/>
    </location>
</feature>
<evidence type="ECO:0000313" key="7">
    <source>
        <dbReference type="Proteomes" id="UP000695007"/>
    </source>
</evidence>
<dbReference type="GO" id="GO:0051968">
    <property type="term" value="P:positive regulation of synaptic transmission, glutamatergic"/>
    <property type="evidence" value="ECO:0007669"/>
    <property type="project" value="TreeGrafter"/>
</dbReference>
<evidence type="ECO:0000313" key="8">
    <source>
        <dbReference type="RefSeq" id="XP_011497756.1"/>
    </source>
</evidence>
<protein>
    <submittedName>
        <fullName evidence="8">Uncharacterized protein LOC105362104</fullName>
    </submittedName>
</protein>
<proteinExistence type="predicted"/>
<feature type="region of interest" description="Disordered" evidence="5">
    <location>
        <begin position="387"/>
        <end position="422"/>
    </location>
</feature>
<dbReference type="Pfam" id="PF13903">
    <property type="entry name" value="Claudin_2"/>
    <property type="match status" value="1"/>
</dbReference>
<gene>
    <name evidence="8" type="primary">LOC105362104</name>
</gene>
<dbReference type="GO" id="GO:0099590">
    <property type="term" value="P:neurotransmitter receptor internalization"/>
    <property type="evidence" value="ECO:0007669"/>
    <property type="project" value="TreeGrafter"/>
</dbReference>
<accession>A0AAJ6YGQ7</accession>
<dbReference type="KEGG" id="csol:105362104"/>
<dbReference type="RefSeq" id="XP_011497756.1">
    <property type="nucleotide sequence ID" value="XM_011499454.1"/>
</dbReference>
<evidence type="ECO:0000256" key="3">
    <source>
        <dbReference type="ARBA" id="ARBA00022989"/>
    </source>
</evidence>
<dbReference type="Gene3D" id="1.20.140.150">
    <property type="match status" value="1"/>
</dbReference>
<evidence type="ECO:0000256" key="2">
    <source>
        <dbReference type="ARBA" id="ARBA00022692"/>
    </source>
</evidence>
<evidence type="ECO:0000256" key="4">
    <source>
        <dbReference type="ARBA" id="ARBA00023136"/>
    </source>
</evidence>
<feature type="compositionally biased region" description="Gly residues" evidence="5">
    <location>
        <begin position="543"/>
        <end position="553"/>
    </location>
</feature>
<dbReference type="PANTHER" id="PTHR12107:SF0">
    <property type="entry name" value="STARGAZIN (MAMMALIAN CALCIUM CHANNEL) HOMOLOG"/>
    <property type="match status" value="1"/>
</dbReference>
<dbReference type="GO" id="GO:0032281">
    <property type="term" value="C:AMPA glutamate receptor complex"/>
    <property type="evidence" value="ECO:0007669"/>
    <property type="project" value="TreeGrafter"/>
</dbReference>
<feature type="transmembrane region" description="Helical" evidence="6">
    <location>
        <begin position="122"/>
        <end position="142"/>
    </location>
</feature>
<dbReference type="Proteomes" id="UP000695007">
    <property type="component" value="Unplaced"/>
</dbReference>
<feature type="transmembrane region" description="Helical" evidence="6">
    <location>
        <begin position="149"/>
        <end position="173"/>
    </location>
</feature>
<comment type="subcellular location">
    <subcellularLocation>
        <location evidence="1">Membrane</location>
        <topology evidence="1">Multi-pass membrane protein</topology>
    </subcellularLocation>
</comment>
<dbReference type="InterPro" id="IPR004031">
    <property type="entry name" value="PMP22/EMP/MP20/Claudin"/>
</dbReference>